<accession>A0A369JQP2</accession>
<feature type="compositionally biased region" description="Pro residues" evidence="1">
    <location>
        <begin position="308"/>
        <end position="319"/>
    </location>
</feature>
<feature type="region of interest" description="Disordered" evidence="1">
    <location>
        <begin position="182"/>
        <end position="215"/>
    </location>
</feature>
<keyword evidence="3" id="KW-1185">Reference proteome</keyword>
<dbReference type="STRING" id="39966.A0A369JQP2"/>
<sequence length="415" mass="45471">MQEGWVIGDMSGLDVENSEDLRKGQMQSAGAVWFDGPQSAGASTQLPQSPKIRFTLPQRPSCAVESKLTMIIDEKVIMQPPPPYFSSPGPPPFPGSSSRPRATLTTLPSHILLQIVYATFPQTDSADQDKVERQRKTLYWLSVSLRLVNRVLYVACMHVLRSTHLPAYDRLIRPPYSSDPFPLLAPQNDAPPPTPSSPYTPSASSSSRTQQSPLNTIQRETATLDLFIALKVREDVWADDSELHLERDESFKDLFDLVQPRSRLEDLVRIYGLREGVITIAGTSKKKPSSTRLGAPSPKSSSSSSSKPPTPVPVPAPVPAPPSISTSFFSSLTFSKRSSKKATPASSPAPSPAPPKITPIPFHMLSVSFSPRHVGIVLQPSKRTVVSTVRARDERLEVAAKRLVRELRAWLVEGG</sequence>
<dbReference type="AlphaFoldDB" id="A0A369JQP2"/>
<dbReference type="InParanoid" id="A0A369JQP2"/>
<evidence type="ECO:0000256" key="1">
    <source>
        <dbReference type="SAM" id="MobiDB-lite"/>
    </source>
</evidence>
<dbReference type="Proteomes" id="UP000076154">
    <property type="component" value="Unassembled WGS sequence"/>
</dbReference>
<feature type="region of interest" description="Disordered" evidence="1">
    <location>
        <begin position="283"/>
        <end position="319"/>
    </location>
</feature>
<feature type="compositionally biased region" description="Pro residues" evidence="1">
    <location>
        <begin position="189"/>
        <end position="198"/>
    </location>
</feature>
<organism evidence="2 3">
    <name type="scientific">Hypsizygus marmoreus</name>
    <name type="common">White beech mushroom</name>
    <name type="synonym">Agaricus marmoreus</name>
    <dbReference type="NCBI Taxonomy" id="39966"/>
    <lineage>
        <taxon>Eukaryota</taxon>
        <taxon>Fungi</taxon>
        <taxon>Dikarya</taxon>
        <taxon>Basidiomycota</taxon>
        <taxon>Agaricomycotina</taxon>
        <taxon>Agaricomycetes</taxon>
        <taxon>Agaricomycetidae</taxon>
        <taxon>Agaricales</taxon>
        <taxon>Tricholomatineae</taxon>
        <taxon>Lyophyllaceae</taxon>
        <taxon>Hypsizygus</taxon>
    </lineage>
</organism>
<dbReference type="OrthoDB" id="2536866at2759"/>
<gene>
    <name evidence="2" type="ORF">Hypma_009264</name>
</gene>
<feature type="compositionally biased region" description="Low complexity" evidence="1">
    <location>
        <begin position="295"/>
        <end position="307"/>
    </location>
</feature>
<name>A0A369JQP2_HYPMA</name>
<evidence type="ECO:0000313" key="3">
    <source>
        <dbReference type="Proteomes" id="UP000076154"/>
    </source>
</evidence>
<evidence type="ECO:0000313" key="2">
    <source>
        <dbReference type="EMBL" id="RDB23540.1"/>
    </source>
</evidence>
<feature type="compositionally biased region" description="Low complexity" evidence="1">
    <location>
        <begin position="199"/>
        <end position="213"/>
    </location>
</feature>
<dbReference type="EMBL" id="LUEZ02000046">
    <property type="protein sequence ID" value="RDB23540.1"/>
    <property type="molecule type" value="Genomic_DNA"/>
</dbReference>
<reference evidence="2" key="1">
    <citation type="submission" date="2018-04" db="EMBL/GenBank/DDBJ databases">
        <title>Whole genome sequencing of Hypsizygus marmoreus.</title>
        <authorList>
            <person name="Choi I.-G."/>
            <person name="Min B."/>
            <person name="Kim J.-G."/>
            <person name="Kim S."/>
            <person name="Oh Y.-L."/>
            <person name="Kong W.-S."/>
            <person name="Park H."/>
            <person name="Jeong J."/>
            <person name="Song E.-S."/>
        </authorList>
    </citation>
    <scope>NUCLEOTIDE SEQUENCE [LARGE SCALE GENOMIC DNA]</scope>
    <source>
        <strain evidence="2">51987-8</strain>
    </source>
</reference>
<proteinExistence type="predicted"/>
<comment type="caution">
    <text evidence="2">The sequence shown here is derived from an EMBL/GenBank/DDBJ whole genome shotgun (WGS) entry which is preliminary data.</text>
</comment>
<protein>
    <submittedName>
        <fullName evidence="2">Uncharacterized protein</fullName>
    </submittedName>
</protein>